<dbReference type="Proteomes" id="UP000499080">
    <property type="component" value="Unassembled WGS sequence"/>
</dbReference>
<sequence length="184" mass="19997">MDTTDNFLLQCQHQSRSLTPSQILSHSQNQNLNISQFSLLNSINSPWSCSSFSPDPSTILQINLGKGKVATANLPIEAKTHKIYLVIVQEPYSKDGTILGIQKSWNKWISANGKAGIISLPSANTPISLGIKENAMAIKRQTSIGPLSIISGYSSPYSDIKDTHTIQDISQLITSLAQCSLEPT</sequence>
<dbReference type="OrthoDB" id="6505565at2759"/>
<name>A0A4Y2A8D1_ARAVE</name>
<dbReference type="EMBL" id="BGPR01000008">
    <property type="protein sequence ID" value="GBL75679.1"/>
    <property type="molecule type" value="Genomic_DNA"/>
</dbReference>
<proteinExistence type="predicted"/>
<protein>
    <submittedName>
        <fullName evidence="1">Uncharacterized protein</fullName>
    </submittedName>
</protein>
<evidence type="ECO:0000313" key="2">
    <source>
        <dbReference type="Proteomes" id="UP000499080"/>
    </source>
</evidence>
<dbReference type="AlphaFoldDB" id="A0A4Y2A8D1"/>
<keyword evidence="2" id="KW-1185">Reference proteome</keyword>
<gene>
    <name evidence="1" type="ORF">AVEN_154990_1</name>
</gene>
<reference evidence="1 2" key="1">
    <citation type="journal article" date="2019" name="Sci. Rep.">
        <title>Orb-weaving spider Araneus ventricosus genome elucidates the spidroin gene catalogue.</title>
        <authorList>
            <person name="Kono N."/>
            <person name="Nakamura H."/>
            <person name="Ohtoshi R."/>
            <person name="Moran D.A.P."/>
            <person name="Shinohara A."/>
            <person name="Yoshida Y."/>
            <person name="Fujiwara M."/>
            <person name="Mori M."/>
            <person name="Tomita M."/>
            <person name="Arakawa K."/>
        </authorList>
    </citation>
    <scope>NUCLEOTIDE SEQUENCE [LARGE SCALE GENOMIC DNA]</scope>
</reference>
<evidence type="ECO:0000313" key="1">
    <source>
        <dbReference type="EMBL" id="GBL75679.1"/>
    </source>
</evidence>
<dbReference type="Gene3D" id="3.60.10.10">
    <property type="entry name" value="Endonuclease/exonuclease/phosphatase"/>
    <property type="match status" value="1"/>
</dbReference>
<comment type="caution">
    <text evidence="1">The sequence shown here is derived from an EMBL/GenBank/DDBJ whole genome shotgun (WGS) entry which is preliminary data.</text>
</comment>
<accession>A0A4Y2A8D1</accession>
<dbReference type="SUPFAM" id="SSF56219">
    <property type="entry name" value="DNase I-like"/>
    <property type="match status" value="1"/>
</dbReference>
<dbReference type="InterPro" id="IPR036691">
    <property type="entry name" value="Endo/exonu/phosph_ase_sf"/>
</dbReference>
<organism evidence="1 2">
    <name type="scientific">Araneus ventricosus</name>
    <name type="common">Orbweaver spider</name>
    <name type="synonym">Epeira ventricosa</name>
    <dbReference type="NCBI Taxonomy" id="182803"/>
    <lineage>
        <taxon>Eukaryota</taxon>
        <taxon>Metazoa</taxon>
        <taxon>Ecdysozoa</taxon>
        <taxon>Arthropoda</taxon>
        <taxon>Chelicerata</taxon>
        <taxon>Arachnida</taxon>
        <taxon>Araneae</taxon>
        <taxon>Araneomorphae</taxon>
        <taxon>Entelegynae</taxon>
        <taxon>Araneoidea</taxon>
        <taxon>Araneidae</taxon>
        <taxon>Araneus</taxon>
    </lineage>
</organism>